<feature type="binding site" evidence="5">
    <location>
        <position position="68"/>
    </location>
    <ligand>
        <name>Ca(2+)</name>
        <dbReference type="ChEBI" id="CHEBI:29108"/>
        <label>1</label>
        <note>catalytic</note>
    </ligand>
</feature>
<dbReference type="InterPro" id="IPR011042">
    <property type="entry name" value="6-blade_b-propeller_TolB-like"/>
</dbReference>
<dbReference type="AlphaFoldDB" id="C1GY16"/>
<evidence type="ECO:0000313" key="7">
    <source>
        <dbReference type="Proteomes" id="UP000002059"/>
    </source>
</evidence>
<dbReference type="OMA" id="NDHYITK"/>
<evidence type="ECO:0000313" key="6">
    <source>
        <dbReference type="EMBL" id="EEH41736.2"/>
    </source>
</evidence>
<feature type="binding site" evidence="5">
    <location>
        <position position="189"/>
    </location>
    <ligand>
        <name>Ca(2+)</name>
        <dbReference type="ChEBI" id="CHEBI:29108"/>
        <label>1</label>
        <note>catalytic</note>
    </ligand>
</feature>
<dbReference type="Gene3D" id="2.120.10.30">
    <property type="entry name" value="TolB, C-terminal domain"/>
    <property type="match status" value="1"/>
</dbReference>
<dbReference type="InterPro" id="IPR051288">
    <property type="entry name" value="Serum_paraoxonase/arylesterase"/>
</dbReference>
<evidence type="ECO:0000256" key="5">
    <source>
        <dbReference type="PIRSR" id="PIRSR602640-2"/>
    </source>
</evidence>
<comment type="similarity">
    <text evidence="1">Belongs to the paraoxonase family.</text>
</comment>
<dbReference type="HOGENOM" id="CLU_035172_1_0_1"/>
<dbReference type="VEuPathDB" id="FungiDB:PAAG_03299"/>
<dbReference type="eggNOG" id="ENOG502S58R">
    <property type="taxonomic scope" value="Eukaryota"/>
</dbReference>
<keyword evidence="5" id="KW-0106">Calcium</keyword>
<reference evidence="6 7" key="1">
    <citation type="journal article" date="2011" name="PLoS Genet.">
        <title>Comparative genomic analysis of human fungal pathogens causing paracoccidioidomycosis.</title>
        <authorList>
            <person name="Desjardins C.A."/>
            <person name="Champion M.D."/>
            <person name="Holder J.W."/>
            <person name="Muszewska A."/>
            <person name="Goldberg J."/>
            <person name="Bailao A.M."/>
            <person name="Brigido M.M."/>
            <person name="Ferreira M.E."/>
            <person name="Garcia A.M."/>
            <person name="Grynberg M."/>
            <person name="Gujja S."/>
            <person name="Heiman D.I."/>
            <person name="Henn M.R."/>
            <person name="Kodira C.D."/>
            <person name="Leon-Narvaez H."/>
            <person name="Longo L.V."/>
            <person name="Ma L.J."/>
            <person name="Malavazi I."/>
            <person name="Matsuo A.L."/>
            <person name="Morais F.V."/>
            <person name="Pereira M."/>
            <person name="Rodriguez-Brito S."/>
            <person name="Sakthikumar S."/>
            <person name="Salem-Izacc S.M."/>
            <person name="Sykes S.M."/>
            <person name="Teixeira M.M."/>
            <person name="Vallejo M.C."/>
            <person name="Walter M.E."/>
            <person name="Yandava C."/>
            <person name="Young S."/>
            <person name="Zeng Q."/>
            <person name="Zucker J."/>
            <person name="Felipe M.S."/>
            <person name="Goldman G.H."/>
            <person name="Haas B.J."/>
            <person name="McEwen J.G."/>
            <person name="Nino-Vega G."/>
            <person name="Puccia R."/>
            <person name="San-Blas G."/>
            <person name="Soares C.M."/>
            <person name="Birren B.W."/>
            <person name="Cuomo C.A."/>
        </authorList>
    </citation>
    <scope>NUCLEOTIDE SEQUENCE [LARGE SCALE GENOMIC DNA]</scope>
    <source>
        <strain evidence="7">ATCC MYA-826 / Pb01</strain>
    </source>
</reference>
<dbReference type="EMBL" id="KN293999">
    <property type="protein sequence ID" value="EEH41736.2"/>
    <property type="molecule type" value="Genomic_DNA"/>
</dbReference>
<accession>C1GY16</accession>
<comment type="cofactor">
    <cofactor evidence="5">
        <name>Ca(2+)</name>
        <dbReference type="ChEBI" id="CHEBI:29108"/>
    </cofactor>
    <text evidence="5">Binds 2 calcium ions per subunit.</text>
</comment>
<evidence type="ECO:0000256" key="3">
    <source>
        <dbReference type="ARBA" id="ARBA00023157"/>
    </source>
</evidence>
<dbReference type="Proteomes" id="UP000002059">
    <property type="component" value="Partially assembled WGS sequence"/>
</dbReference>
<name>C1GY16_PARBA</name>
<protein>
    <recommendedName>
        <fullName evidence="8">Serum paraoxonase/arylesterase</fullName>
    </recommendedName>
</protein>
<dbReference type="SUPFAM" id="SSF63829">
    <property type="entry name" value="Calcium-dependent phosphotriesterase"/>
    <property type="match status" value="1"/>
</dbReference>
<dbReference type="KEGG" id="pbl:PAAG_03299"/>
<dbReference type="PANTHER" id="PTHR11799">
    <property type="entry name" value="PARAOXONASE"/>
    <property type="match status" value="1"/>
</dbReference>
<feature type="binding site" evidence="5">
    <location>
        <position position="300"/>
    </location>
    <ligand>
        <name>Ca(2+)</name>
        <dbReference type="ChEBI" id="CHEBI:29108"/>
        <label>1</label>
        <note>catalytic</note>
    </ligand>
</feature>
<evidence type="ECO:0000256" key="4">
    <source>
        <dbReference type="ARBA" id="ARBA00023180"/>
    </source>
</evidence>
<evidence type="ECO:0000256" key="2">
    <source>
        <dbReference type="ARBA" id="ARBA00022801"/>
    </source>
</evidence>
<dbReference type="GeneID" id="9097769"/>
<evidence type="ECO:0000256" key="1">
    <source>
        <dbReference type="ARBA" id="ARBA00008595"/>
    </source>
</evidence>
<keyword evidence="2" id="KW-0378">Hydrolase</keyword>
<feature type="binding site" evidence="5">
    <location>
        <position position="253"/>
    </location>
    <ligand>
        <name>Ca(2+)</name>
        <dbReference type="ChEBI" id="CHEBI:29108"/>
        <label>1</label>
        <note>catalytic</note>
    </ligand>
</feature>
<keyword evidence="4" id="KW-0325">Glycoprotein</keyword>
<dbReference type="Pfam" id="PF01731">
    <property type="entry name" value="Arylesterase"/>
    <property type="match status" value="1"/>
</dbReference>
<gene>
    <name evidence="6" type="ORF">PAAG_03299</name>
</gene>
<dbReference type="GO" id="GO:0004064">
    <property type="term" value="F:arylesterase activity"/>
    <property type="evidence" value="ECO:0007669"/>
    <property type="project" value="InterPro"/>
</dbReference>
<dbReference type="InterPro" id="IPR002640">
    <property type="entry name" value="Arylesterase"/>
</dbReference>
<keyword evidence="7" id="KW-1185">Reference proteome</keyword>
<keyword evidence="5" id="KW-0479">Metal-binding</keyword>
<feature type="binding site" evidence="5">
    <location>
        <position position="301"/>
    </location>
    <ligand>
        <name>Ca(2+)</name>
        <dbReference type="ChEBI" id="CHEBI:29108"/>
        <label>1</label>
        <note>catalytic</note>
    </ligand>
</feature>
<keyword evidence="3" id="KW-1015">Disulfide bond</keyword>
<sequence length="421" mass="47133">MNLHPFSNNFYYQTTTVLALVGVTLSGLFYKPLVSKLDTLYTLPPAWHPFEGGSVNIRFTDTIENTEDILIDHDRAIAIISFDPGRTEWNTVMGIFKNPDPKGSLVIFDYASTGKAKELELIDFPEEADFHPLGVNIFRSSPDASTRLFVINHRRTGSTVEVFDVNYDLHQAKYIRTISDNDKTIVSPNSIAPVSYTQFYVTNDHRYIARTSPILSKIETFFSRPWTWVTFVDFSLPDEFKYTIVADNIAFSNGILVTPTGKEVVVASSSSDALYIYKRDTKTNLLSKDWERVPVNFHPDNINFDDSLDISDPTVFDAEGRFLRGLVVAGHPSLIKIFKMSRNPGSANAPSWVAEIRRGTGVDPAPCPAGPRQGELYSRTLYQSNGEQYMSSTTGALDSKRGHLLVSGLYAKGILDISWKV</sequence>
<dbReference type="RefSeq" id="XP_002794754.2">
    <property type="nucleotide sequence ID" value="XM_002794708.2"/>
</dbReference>
<organism evidence="6 7">
    <name type="scientific">Paracoccidioides lutzii (strain ATCC MYA-826 / Pb01)</name>
    <name type="common">Paracoccidioides brasiliensis</name>
    <dbReference type="NCBI Taxonomy" id="502779"/>
    <lineage>
        <taxon>Eukaryota</taxon>
        <taxon>Fungi</taxon>
        <taxon>Dikarya</taxon>
        <taxon>Ascomycota</taxon>
        <taxon>Pezizomycotina</taxon>
        <taxon>Eurotiomycetes</taxon>
        <taxon>Eurotiomycetidae</taxon>
        <taxon>Onygenales</taxon>
        <taxon>Ajellomycetaceae</taxon>
        <taxon>Paracoccidioides</taxon>
    </lineage>
</organism>
<dbReference type="PANTHER" id="PTHR11799:SF30">
    <property type="entry name" value="SERUM PARAOXONASE_ARYLESTERASE 2"/>
    <property type="match status" value="1"/>
</dbReference>
<dbReference type="GO" id="GO:0046872">
    <property type="term" value="F:metal ion binding"/>
    <property type="evidence" value="ECO:0007669"/>
    <property type="project" value="UniProtKB-KW"/>
</dbReference>
<dbReference type="OrthoDB" id="5307922at2759"/>
<evidence type="ECO:0008006" key="8">
    <source>
        <dbReference type="Google" id="ProtNLM"/>
    </source>
</evidence>
<proteinExistence type="inferred from homology"/>